<comment type="caution">
    <text evidence="8">The sequence shown here is derived from an EMBL/GenBank/DDBJ whole genome shotgun (WGS) entry which is preliminary data.</text>
</comment>
<feature type="region of interest" description="Disordered" evidence="7">
    <location>
        <begin position="120"/>
        <end position="154"/>
    </location>
</feature>
<name>A0ABQ9VK55_SAGOE</name>
<keyword evidence="9" id="KW-1185">Reference proteome</keyword>
<dbReference type="PROSITE" id="PS01229">
    <property type="entry name" value="COF_2"/>
    <property type="match status" value="1"/>
</dbReference>
<dbReference type="InterPro" id="IPR023214">
    <property type="entry name" value="HAD_sf"/>
</dbReference>
<sequence length="221" mass="24166">MSPGSTPGACEYNSLCEWHSIDGSIVLPLVRGSPKALALEHALCLTGHRPEQLLRLIPHVQDEARVAPKQKEFVITSLKELGYMSLMCGDGTNDVGALKHADAGVALLASAPEWVVERRQRPWDSPTLSNSGIRATSRTAKQQSGLPPSEEQLASQRDRLSQVLLDFKDENTPIVKLGDASIAAPFTSKLLSIQCICHVIKQGRCTLVTTLQMFKICFYCK</sequence>
<feature type="compositionally biased region" description="Polar residues" evidence="7">
    <location>
        <begin position="126"/>
        <end position="146"/>
    </location>
</feature>
<dbReference type="InterPro" id="IPR006544">
    <property type="entry name" value="P-type_TPase_V"/>
</dbReference>
<keyword evidence="5" id="KW-0460">Magnesium</keyword>
<dbReference type="Proteomes" id="UP001266305">
    <property type="component" value="Unassembled WGS sequence"/>
</dbReference>
<comment type="subcellular location">
    <subcellularLocation>
        <location evidence="1">Membrane</location>
        <topology evidence="1">Multi-pass membrane protein</topology>
    </subcellularLocation>
</comment>
<keyword evidence="3" id="KW-0547">Nucleotide-binding</keyword>
<accession>A0ABQ9VK55</accession>
<evidence type="ECO:0000256" key="3">
    <source>
        <dbReference type="ARBA" id="ARBA00022741"/>
    </source>
</evidence>
<dbReference type="Gene3D" id="3.40.50.1000">
    <property type="entry name" value="HAD superfamily/HAD-like"/>
    <property type="match status" value="1"/>
</dbReference>
<evidence type="ECO:0000256" key="7">
    <source>
        <dbReference type="SAM" id="MobiDB-lite"/>
    </source>
</evidence>
<dbReference type="PANTHER" id="PTHR45630:SF7">
    <property type="entry name" value="ENDOPLASMIC RETICULUM TRANSMEMBRANE HELIX TRANSLOCASE"/>
    <property type="match status" value="1"/>
</dbReference>
<evidence type="ECO:0000313" key="9">
    <source>
        <dbReference type="Proteomes" id="UP001266305"/>
    </source>
</evidence>
<evidence type="ECO:0000256" key="2">
    <source>
        <dbReference type="ARBA" id="ARBA00022723"/>
    </source>
</evidence>
<protein>
    <submittedName>
        <fullName evidence="8">Uncharacterized protein</fullName>
    </submittedName>
</protein>
<evidence type="ECO:0000256" key="6">
    <source>
        <dbReference type="ARBA" id="ARBA00022967"/>
    </source>
</evidence>
<keyword evidence="2" id="KW-0479">Metal-binding</keyword>
<reference evidence="8 9" key="1">
    <citation type="submission" date="2023-05" db="EMBL/GenBank/DDBJ databases">
        <title>B98-5 Cell Line De Novo Hybrid Assembly: An Optical Mapping Approach.</title>
        <authorList>
            <person name="Kananen K."/>
            <person name="Auerbach J.A."/>
            <person name="Kautto E."/>
            <person name="Blachly J.S."/>
        </authorList>
    </citation>
    <scope>NUCLEOTIDE SEQUENCE [LARGE SCALE GENOMIC DNA]</scope>
    <source>
        <strain evidence="8">B95-8</strain>
        <tissue evidence="8">Cell line</tissue>
    </source>
</reference>
<dbReference type="InterPro" id="IPR036412">
    <property type="entry name" value="HAD-like_sf"/>
</dbReference>
<evidence type="ECO:0000256" key="4">
    <source>
        <dbReference type="ARBA" id="ARBA00022840"/>
    </source>
</evidence>
<dbReference type="SUPFAM" id="SSF56784">
    <property type="entry name" value="HAD-like"/>
    <property type="match status" value="1"/>
</dbReference>
<evidence type="ECO:0000256" key="1">
    <source>
        <dbReference type="ARBA" id="ARBA00004141"/>
    </source>
</evidence>
<gene>
    <name evidence="8" type="ORF">P7K49_014419</name>
</gene>
<keyword evidence="4" id="KW-0067">ATP-binding</keyword>
<organism evidence="8 9">
    <name type="scientific">Saguinus oedipus</name>
    <name type="common">Cotton-top tamarin</name>
    <name type="synonym">Oedipomidas oedipus</name>
    <dbReference type="NCBI Taxonomy" id="9490"/>
    <lineage>
        <taxon>Eukaryota</taxon>
        <taxon>Metazoa</taxon>
        <taxon>Chordata</taxon>
        <taxon>Craniata</taxon>
        <taxon>Vertebrata</taxon>
        <taxon>Euteleostomi</taxon>
        <taxon>Mammalia</taxon>
        <taxon>Eutheria</taxon>
        <taxon>Euarchontoglires</taxon>
        <taxon>Primates</taxon>
        <taxon>Haplorrhini</taxon>
        <taxon>Platyrrhini</taxon>
        <taxon>Cebidae</taxon>
        <taxon>Callitrichinae</taxon>
        <taxon>Saguinus</taxon>
    </lineage>
</organism>
<proteinExistence type="predicted"/>
<evidence type="ECO:0000256" key="5">
    <source>
        <dbReference type="ARBA" id="ARBA00022842"/>
    </source>
</evidence>
<keyword evidence="6" id="KW-1278">Translocase</keyword>
<dbReference type="EMBL" id="JASSZA010000006">
    <property type="protein sequence ID" value="KAK2109254.1"/>
    <property type="molecule type" value="Genomic_DNA"/>
</dbReference>
<evidence type="ECO:0000313" key="8">
    <source>
        <dbReference type="EMBL" id="KAK2109254.1"/>
    </source>
</evidence>
<dbReference type="PANTHER" id="PTHR45630">
    <property type="entry name" value="CATION-TRANSPORTING ATPASE-RELATED"/>
    <property type="match status" value="1"/>
</dbReference>